<dbReference type="CDD" id="cd04433">
    <property type="entry name" value="AFD_class_I"/>
    <property type="match status" value="1"/>
</dbReference>
<name>A0A210R5Z9_MIZYE</name>
<dbReference type="Gene3D" id="3.30.300.30">
    <property type="match status" value="1"/>
</dbReference>
<evidence type="ECO:0000259" key="1">
    <source>
        <dbReference type="Pfam" id="PF00501"/>
    </source>
</evidence>
<dbReference type="OrthoDB" id="10253115at2759"/>
<dbReference type="SUPFAM" id="SSF56801">
    <property type="entry name" value="Acetyl-CoA synthetase-like"/>
    <property type="match status" value="1"/>
</dbReference>
<protein>
    <submittedName>
        <fullName evidence="3">Long-chain-fatty-acid--CoA ligase</fullName>
    </submittedName>
</protein>
<dbReference type="PANTHER" id="PTHR42814">
    <property type="entry name" value="AMP-BINDING DOMAIN-CONTAINING PROTEIN"/>
    <property type="match status" value="1"/>
</dbReference>
<dbReference type="InterPro" id="IPR000873">
    <property type="entry name" value="AMP-dep_synth/lig_dom"/>
</dbReference>
<dbReference type="InterPro" id="IPR020845">
    <property type="entry name" value="AMP-binding_CS"/>
</dbReference>
<dbReference type="Proteomes" id="UP000242188">
    <property type="component" value="Unassembled WGS sequence"/>
</dbReference>
<dbReference type="GO" id="GO:0016874">
    <property type="term" value="F:ligase activity"/>
    <property type="evidence" value="ECO:0007669"/>
    <property type="project" value="UniProtKB-KW"/>
</dbReference>
<accession>A0A210R5Z9</accession>
<dbReference type="Gene3D" id="2.30.38.10">
    <property type="entry name" value="Luciferase, Domain 3"/>
    <property type="match status" value="1"/>
</dbReference>
<dbReference type="Pfam" id="PF13193">
    <property type="entry name" value="AMP-binding_C"/>
    <property type="match status" value="1"/>
</dbReference>
<keyword evidence="3" id="KW-0436">Ligase</keyword>
<dbReference type="Gene3D" id="3.40.50.12780">
    <property type="entry name" value="N-terminal domain of ligase-like"/>
    <property type="match status" value="1"/>
</dbReference>
<dbReference type="InterPro" id="IPR025110">
    <property type="entry name" value="AMP-bd_C"/>
</dbReference>
<dbReference type="PROSITE" id="PS00455">
    <property type="entry name" value="AMP_BINDING"/>
    <property type="match status" value="1"/>
</dbReference>
<proteinExistence type="predicted"/>
<sequence length="342" mass="38325">MTGAVSVHLSKPHGSFKEAFKLMKYSECKSILLDPENDNSFIDDMKSYWQDDKTIAENTSDFLGGPGVVLLKSCVDCDLPDVETLGQDETKNDVQLPTSIFPETTAIIYMTSGSTGTPKQIEHSHFGLVNTGFVYASSEMNIMMANAVDYDLVIGKFGYLYEGVEVKVVDDKSKTLPREHFGEICMKSPWMLRGYRNASTKQVQALSDGWMKTSDIGKIDIKGNLFIKGRKEDVITRFSLQIFPGGVEECIADLPEVRRVVVIAIPDTRANEEMCACVVFYQSSKVTIAEVKSHCRERLGDNITGHSPKYYLQFETIPTLATGKEDRVKIRRDALKLLYIEH</sequence>
<comment type="caution">
    <text evidence="3">The sequence shown here is derived from an EMBL/GenBank/DDBJ whole genome shotgun (WGS) entry which is preliminary data.</text>
</comment>
<dbReference type="STRING" id="6573.A0A210R5Z9"/>
<dbReference type="InterPro" id="IPR042099">
    <property type="entry name" value="ANL_N_sf"/>
</dbReference>
<dbReference type="Pfam" id="PF00501">
    <property type="entry name" value="AMP-binding"/>
    <property type="match status" value="2"/>
</dbReference>
<evidence type="ECO:0000313" key="3">
    <source>
        <dbReference type="EMBL" id="OWF56375.1"/>
    </source>
</evidence>
<feature type="domain" description="AMP-dependent synthetase/ligase" evidence="1">
    <location>
        <begin position="17"/>
        <end position="132"/>
    </location>
</feature>
<keyword evidence="4" id="KW-1185">Reference proteome</keyword>
<evidence type="ECO:0000259" key="2">
    <source>
        <dbReference type="Pfam" id="PF13193"/>
    </source>
</evidence>
<reference evidence="3 4" key="1">
    <citation type="journal article" date="2017" name="Nat. Ecol. Evol.">
        <title>Scallop genome provides insights into evolution of bilaterian karyotype and development.</title>
        <authorList>
            <person name="Wang S."/>
            <person name="Zhang J."/>
            <person name="Jiao W."/>
            <person name="Li J."/>
            <person name="Xun X."/>
            <person name="Sun Y."/>
            <person name="Guo X."/>
            <person name="Huan P."/>
            <person name="Dong B."/>
            <person name="Zhang L."/>
            <person name="Hu X."/>
            <person name="Sun X."/>
            <person name="Wang J."/>
            <person name="Zhao C."/>
            <person name="Wang Y."/>
            <person name="Wang D."/>
            <person name="Huang X."/>
            <person name="Wang R."/>
            <person name="Lv J."/>
            <person name="Li Y."/>
            <person name="Zhang Z."/>
            <person name="Liu B."/>
            <person name="Lu W."/>
            <person name="Hui Y."/>
            <person name="Liang J."/>
            <person name="Zhou Z."/>
            <person name="Hou R."/>
            <person name="Li X."/>
            <person name="Liu Y."/>
            <person name="Li H."/>
            <person name="Ning X."/>
            <person name="Lin Y."/>
            <person name="Zhao L."/>
            <person name="Xing Q."/>
            <person name="Dou J."/>
            <person name="Li Y."/>
            <person name="Mao J."/>
            <person name="Guo H."/>
            <person name="Dou H."/>
            <person name="Li T."/>
            <person name="Mu C."/>
            <person name="Jiang W."/>
            <person name="Fu Q."/>
            <person name="Fu X."/>
            <person name="Miao Y."/>
            <person name="Liu J."/>
            <person name="Yu Q."/>
            <person name="Li R."/>
            <person name="Liao H."/>
            <person name="Li X."/>
            <person name="Kong Y."/>
            <person name="Jiang Z."/>
            <person name="Chourrout D."/>
            <person name="Li R."/>
            <person name="Bao Z."/>
        </authorList>
    </citation>
    <scope>NUCLEOTIDE SEQUENCE [LARGE SCALE GENOMIC DNA]</scope>
    <source>
        <strain evidence="3 4">PY_sf001</strain>
    </source>
</reference>
<feature type="domain" description="AMP-binding enzyme C-terminal" evidence="2">
    <location>
        <begin position="247"/>
        <end position="301"/>
    </location>
</feature>
<dbReference type="PANTHER" id="PTHR42814:SF3">
    <property type="entry name" value="BETA-N-ACETYLHEXOSAMINIDASE"/>
    <property type="match status" value="1"/>
</dbReference>
<dbReference type="EMBL" id="NEDP02000210">
    <property type="protein sequence ID" value="OWF56375.1"/>
    <property type="molecule type" value="Genomic_DNA"/>
</dbReference>
<dbReference type="AlphaFoldDB" id="A0A210R5Z9"/>
<dbReference type="InterPro" id="IPR045851">
    <property type="entry name" value="AMP-bd_C_sf"/>
</dbReference>
<gene>
    <name evidence="3" type="ORF">KP79_PYT14397</name>
</gene>
<organism evidence="3 4">
    <name type="scientific">Mizuhopecten yessoensis</name>
    <name type="common">Japanese scallop</name>
    <name type="synonym">Patinopecten yessoensis</name>
    <dbReference type="NCBI Taxonomy" id="6573"/>
    <lineage>
        <taxon>Eukaryota</taxon>
        <taxon>Metazoa</taxon>
        <taxon>Spiralia</taxon>
        <taxon>Lophotrochozoa</taxon>
        <taxon>Mollusca</taxon>
        <taxon>Bivalvia</taxon>
        <taxon>Autobranchia</taxon>
        <taxon>Pteriomorphia</taxon>
        <taxon>Pectinida</taxon>
        <taxon>Pectinoidea</taxon>
        <taxon>Pectinidae</taxon>
        <taxon>Mizuhopecten</taxon>
    </lineage>
</organism>
<feature type="domain" description="AMP-dependent synthetase/ligase" evidence="1">
    <location>
        <begin position="134"/>
        <end position="195"/>
    </location>
</feature>
<evidence type="ECO:0000313" key="4">
    <source>
        <dbReference type="Proteomes" id="UP000242188"/>
    </source>
</evidence>